<keyword evidence="2" id="KW-0808">Transferase</keyword>
<keyword evidence="3" id="KW-1185">Reference proteome</keyword>
<evidence type="ECO:0000313" key="2">
    <source>
        <dbReference type="EMBL" id="MZR23273.1"/>
    </source>
</evidence>
<sequence length="169" mass="18837">MHPPSPWIEKFSPLIPKSGPVLDVACGSGRHSLFLLEKGYRVVAVDLDIEAIASVPKTSGLSIVKADLEKNPWPFARDQFTGIVVVNYLWRPLFPDICRSLAPGGVLLYDTFARGNEKYGRPRNPDFLLKPGELKEVLRESLEIIDFFDGYVETPSPACRQMVAARRPA</sequence>
<organism evidence="2 3">
    <name type="scientific">Sneathiella chungangensis</name>
    <dbReference type="NCBI Taxonomy" id="1418234"/>
    <lineage>
        <taxon>Bacteria</taxon>
        <taxon>Pseudomonadati</taxon>
        <taxon>Pseudomonadota</taxon>
        <taxon>Alphaproteobacteria</taxon>
        <taxon>Sneathiellales</taxon>
        <taxon>Sneathiellaceae</taxon>
        <taxon>Sneathiella</taxon>
    </lineage>
</organism>
<dbReference type="EMBL" id="WTVA01000015">
    <property type="protein sequence ID" value="MZR23273.1"/>
    <property type="molecule type" value="Genomic_DNA"/>
</dbReference>
<proteinExistence type="predicted"/>
<dbReference type="SUPFAM" id="SSF53335">
    <property type="entry name" value="S-adenosyl-L-methionine-dependent methyltransferases"/>
    <property type="match status" value="1"/>
</dbReference>
<feature type="domain" description="Methyltransferase" evidence="1">
    <location>
        <begin position="21"/>
        <end position="105"/>
    </location>
</feature>
<accession>A0A845MGY0</accession>
<dbReference type="AlphaFoldDB" id="A0A845MGY0"/>
<dbReference type="InterPro" id="IPR029063">
    <property type="entry name" value="SAM-dependent_MTases_sf"/>
</dbReference>
<dbReference type="CDD" id="cd02440">
    <property type="entry name" value="AdoMet_MTases"/>
    <property type="match status" value="1"/>
</dbReference>
<dbReference type="Gene3D" id="3.40.50.150">
    <property type="entry name" value="Vaccinia Virus protein VP39"/>
    <property type="match status" value="1"/>
</dbReference>
<comment type="caution">
    <text evidence="2">The sequence shown here is derived from an EMBL/GenBank/DDBJ whole genome shotgun (WGS) entry which is preliminary data.</text>
</comment>
<protein>
    <submittedName>
        <fullName evidence="2">Methyltransferase domain-containing protein</fullName>
    </submittedName>
</protein>
<dbReference type="OrthoDB" id="5298787at2"/>
<keyword evidence="2" id="KW-0489">Methyltransferase</keyword>
<dbReference type="Proteomes" id="UP000445696">
    <property type="component" value="Unassembled WGS sequence"/>
</dbReference>
<dbReference type="GO" id="GO:0032259">
    <property type="term" value="P:methylation"/>
    <property type="evidence" value="ECO:0007669"/>
    <property type="project" value="UniProtKB-KW"/>
</dbReference>
<dbReference type="Pfam" id="PF13649">
    <property type="entry name" value="Methyltransf_25"/>
    <property type="match status" value="1"/>
</dbReference>
<gene>
    <name evidence="2" type="ORF">GQF03_13125</name>
</gene>
<reference evidence="2 3" key="1">
    <citation type="journal article" date="2014" name="Int. J. Syst. Evol. Microbiol.">
        <title>Sneathiella chungangensis sp. nov., isolated from a marine sand, and emended description of the genus Sneathiella.</title>
        <authorList>
            <person name="Siamphan C."/>
            <person name="Kim H."/>
            <person name="Lee J.S."/>
            <person name="Kim W."/>
        </authorList>
    </citation>
    <scope>NUCLEOTIDE SEQUENCE [LARGE SCALE GENOMIC DNA]</scope>
    <source>
        <strain evidence="2 3">KCTC 32476</strain>
    </source>
</reference>
<evidence type="ECO:0000313" key="3">
    <source>
        <dbReference type="Proteomes" id="UP000445696"/>
    </source>
</evidence>
<dbReference type="InterPro" id="IPR041698">
    <property type="entry name" value="Methyltransf_25"/>
</dbReference>
<name>A0A845MGY0_9PROT</name>
<evidence type="ECO:0000259" key="1">
    <source>
        <dbReference type="Pfam" id="PF13649"/>
    </source>
</evidence>
<dbReference type="GO" id="GO:0008168">
    <property type="term" value="F:methyltransferase activity"/>
    <property type="evidence" value="ECO:0007669"/>
    <property type="project" value="UniProtKB-KW"/>
</dbReference>
<dbReference type="RefSeq" id="WP_161339754.1">
    <property type="nucleotide sequence ID" value="NZ_JBHSDG010000003.1"/>
</dbReference>